<keyword evidence="2" id="KW-1185">Reference proteome</keyword>
<protein>
    <submittedName>
        <fullName evidence="1">Uncharacterized protein</fullName>
    </submittedName>
</protein>
<evidence type="ECO:0000313" key="2">
    <source>
        <dbReference type="Proteomes" id="UP000652198"/>
    </source>
</evidence>
<organism evidence="1 2">
    <name type="scientific">Paraburkholderia solitsugae</name>
    <dbReference type="NCBI Taxonomy" id="2675748"/>
    <lineage>
        <taxon>Bacteria</taxon>
        <taxon>Pseudomonadati</taxon>
        <taxon>Pseudomonadota</taxon>
        <taxon>Betaproteobacteria</taxon>
        <taxon>Burkholderiales</taxon>
        <taxon>Burkholderiaceae</taxon>
        <taxon>Paraburkholderia</taxon>
    </lineage>
</organism>
<dbReference type="Proteomes" id="UP000652198">
    <property type="component" value="Unassembled WGS sequence"/>
</dbReference>
<dbReference type="EMBL" id="WOEY01000092">
    <property type="protein sequence ID" value="NPT44323.1"/>
    <property type="molecule type" value="Genomic_DNA"/>
</dbReference>
<reference evidence="1 2" key="1">
    <citation type="submission" date="2019-11" db="EMBL/GenBank/DDBJ databases">
        <title>Metabolism of dissolved organic matter in forest soils.</title>
        <authorList>
            <person name="Cyle K.T."/>
            <person name="Wilhelm R.C."/>
            <person name="Martinez C.E."/>
        </authorList>
    </citation>
    <scope>NUCLEOTIDE SEQUENCE [LARGE SCALE GENOMIC DNA]</scope>
    <source>
        <strain evidence="1 2">1N</strain>
    </source>
</reference>
<name>A0ABX2BWG3_9BURK</name>
<accession>A0ABX2BWG3</accession>
<gene>
    <name evidence="1" type="ORF">GNZ12_24035</name>
</gene>
<sequence>MSAVAHEGLTVQTADGQRARLCVVTDDGEILSGDVCAEAFKVAVAAYRQFLQGTGHLRVLSKPPDLSKR</sequence>
<evidence type="ECO:0000313" key="1">
    <source>
        <dbReference type="EMBL" id="NPT44323.1"/>
    </source>
</evidence>
<proteinExistence type="predicted"/>
<comment type="caution">
    <text evidence="1">The sequence shown here is derived from an EMBL/GenBank/DDBJ whole genome shotgun (WGS) entry which is preliminary data.</text>
</comment>